<evidence type="ECO:0000313" key="2">
    <source>
        <dbReference type="Proteomes" id="UP000002770"/>
    </source>
</evidence>
<dbReference type="AlphaFoldDB" id="G9EKJ4"/>
<dbReference type="HOGENOM" id="CLU_3329499_0_0_6"/>
<dbReference type="Proteomes" id="UP000002770">
    <property type="component" value="Unassembled WGS sequence"/>
</dbReference>
<reference evidence="1 2" key="1">
    <citation type="journal article" date="2011" name="BMC Genomics">
        <title>Insight into cross-talk between intra-amoebal pathogens.</title>
        <authorList>
            <person name="Gimenez G."/>
            <person name="Bertelli C."/>
            <person name="Moliner C."/>
            <person name="Robert C."/>
            <person name="Raoult D."/>
            <person name="Fournier P.E."/>
            <person name="Greub G."/>
        </authorList>
    </citation>
    <scope>NUCLEOTIDE SEQUENCE [LARGE SCALE GENOMIC DNA]</scope>
    <source>
        <strain evidence="1 2">LLAP12</strain>
    </source>
</reference>
<protein>
    <submittedName>
        <fullName evidence="1">Uncharacterized protein</fullName>
    </submittedName>
</protein>
<accession>G9EKJ4</accession>
<proteinExistence type="predicted"/>
<gene>
    <name evidence="1" type="ORF">LDG_5729</name>
</gene>
<keyword evidence="2" id="KW-1185">Reference proteome</keyword>
<sequence length="38" mass="4085">MVKAKIPHSEKSGIVAKMQHGETWVCGAEPGFRCAAND</sequence>
<name>G9EKJ4_9GAMM</name>
<dbReference type="EMBL" id="JH413801">
    <property type="protein sequence ID" value="EHL32345.1"/>
    <property type="molecule type" value="Genomic_DNA"/>
</dbReference>
<organism evidence="1 2">
    <name type="scientific">Legionella drancourtii LLAP12</name>
    <dbReference type="NCBI Taxonomy" id="658187"/>
    <lineage>
        <taxon>Bacteria</taxon>
        <taxon>Pseudomonadati</taxon>
        <taxon>Pseudomonadota</taxon>
        <taxon>Gammaproteobacteria</taxon>
        <taxon>Legionellales</taxon>
        <taxon>Legionellaceae</taxon>
        <taxon>Legionella</taxon>
    </lineage>
</organism>
<dbReference type="InParanoid" id="G9EKJ4"/>
<evidence type="ECO:0000313" key="1">
    <source>
        <dbReference type="EMBL" id="EHL32345.1"/>
    </source>
</evidence>